<dbReference type="Gene3D" id="3.50.30.20">
    <property type="entry name" value="Carbamoyl-phosphate synthase small subunit, N-terminal domain"/>
    <property type="match status" value="1"/>
</dbReference>
<feature type="region of interest" description="Disordered" evidence="1">
    <location>
        <begin position="93"/>
        <end position="154"/>
    </location>
</feature>
<dbReference type="Pfam" id="PF00988">
    <property type="entry name" value="CPSase_sm_chain"/>
    <property type="match status" value="1"/>
</dbReference>
<organism evidence="3">
    <name type="scientific">Mycobacterium xenopi 4042</name>
    <dbReference type="NCBI Taxonomy" id="1299334"/>
    <lineage>
        <taxon>Bacteria</taxon>
        <taxon>Bacillati</taxon>
        <taxon>Actinomycetota</taxon>
        <taxon>Actinomycetes</taxon>
        <taxon>Mycobacteriales</taxon>
        <taxon>Mycobacteriaceae</taxon>
        <taxon>Mycobacterium</taxon>
    </lineage>
</organism>
<feature type="compositionally biased region" description="Basic residues" evidence="1">
    <location>
        <begin position="110"/>
        <end position="124"/>
    </location>
</feature>
<sequence length="286" mass="31029">MNPATLRAVLVLEDGRIFTGKPFGAIGQTLGEAVFSTGMSGYQETLTDPAITARSWWPPRRRSATPGGTPKTPKAAVIGSGWPATRCGIRHRGCRTGGHDHAGGRTGPPAHRRRGRHRHPRRGASHPQLRVDESRNLLRRRPGRAGRVDRAGARPAPMLGADLAARSAPPIPMSSNPRAASVYRRRTRSRHQNQHAAELRRRGIRSHVLPSSATFEQIAEIKPHGVFLSNGPAIRPRPTTSSPSPGRCWTPESPCSASVSATRSWAAHWVCPPTRWCSATAVSTCR</sequence>
<dbReference type="InterPro" id="IPR036480">
    <property type="entry name" value="CarbP_synth_ssu_N_sf"/>
</dbReference>
<dbReference type="EMBL" id="JAOB01000071">
    <property type="protein sequence ID" value="EUA20456.1"/>
    <property type="molecule type" value="Genomic_DNA"/>
</dbReference>
<feature type="region of interest" description="Disordered" evidence="1">
    <location>
        <begin position="57"/>
        <end position="80"/>
    </location>
</feature>
<evidence type="ECO:0000259" key="2">
    <source>
        <dbReference type="SMART" id="SM01097"/>
    </source>
</evidence>
<dbReference type="SUPFAM" id="SSF52021">
    <property type="entry name" value="Carbamoyl phosphate synthetase, small subunit N-terminal domain"/>
    <property type="match status" value="1"/>
</dbReference>
<dbReference type="SMART" id="SM01097">
    <property type="entry name" value="CPSase_sm_chain"/>
    <property type="match status" value="1"/>
</dbReference>
<accession>X7ZN31</accession>
<reference evidence="3" key="1">
    <citation type="submission" date="2014-01" db="EMBL/GenBank/DDBJ databases">
        <authorList>
            <person name="Brown-Elliot B."/>
            <person name="Wallace R."/>
            <person name="Lenaerts A."/>
            <person name="Ordway D."/>
            <person name="DeGroote M.A."/>
            <person name="Parker T."/>
            <person name="Sizemore C."/>
            <person name="Tallon L.J."/>
            <person name="Sadzewicz L.K."/>
            <person name="Sengamalay N."/>
            <person name="Fraser C.M."/>
            <person name="Hine E."/>
            <person name="Shefchek K.A."/>
            <person name="Das S.P."/>
            <person name="Tettelin H."/>
        </authorList>
    </citation>
    <scope>NUCLEOTIDE SEQUENCE [LARGE SCALE GENOMIC DNA]</scope>
    <source>
        <strain evidence="3">4042</strain>
    </source>
</reference>
<name>X7ZN31_MYCXE</name>
<evidence type="ECO:0000313" key="3">
    <source>
        <dbReference type="EMBL" id="EUA20456.1"/>
    </source>
</evidence>
<feature type="compositionally biased region" description="Low complexity" evidence="1">
    <location>
        <begin position="236"/>
        <end position="245"/>
    </location>
</feature>
<dbReference type="InterPro" id="IPR002474">
    <property type="entry name" value="CarbamoylP_synth_ssu_N"/>
</dbReference>
<feature type="region of interest" description="Disordered" evidence="1">
    <location>
        <begin position="229"/>
        <end position="250"/>
    </location>
</feature>
<dbReference type="AlphaFoldDB" id="X7ZN31"/>
<evidence type="ECO:0000256" key="1">
    <source>
        <dbReference type="SAM" id="MobiDB-lite"/>
    </source>
</evidence>
<gene>
    <name evidence="3" type="ORF">I553_10143</name>
</gene>
<proteinExistence type="predicted"/>
<feature type="domain" description="Carbamoyl-phosphate synthase small subunit N-terminal" evidence="2">
    <location>
        <begin position="6"/>
        <end position="90"/>
    </location>
</feature>
<comment type="caution">
    <text evidence="3">The sequence shown here is derived from an EMBL/GenBank/DDBJ whole genome shotgun (WGS) entry which is preliminary data.</text>
</comment>
<dbReference type="PATRIC" id="fig|1299334.3.peg.7851"/>
<protein>
    <submittedName>
        <fullName evidence="3">Carbamoyl-phosphate synthase small chain, CPSase domain protein</fullName>
    </submittedName>
</protein>